<dbReference type="Gene3D" id="3.40.50.1000">
    <property type="entry name" value="HAD superfamily/HAD-like"/>
    <property type="match status" value="1"/>
</dbReference>
<dbReference type="PANTHER" id="PTHR43434">
    <property type="entry name" value="PHOSPHOGLYCOLATE PHOSPHATASE"/>
    <property type="match status" value="1"/>
</dbReference>
<dbReference type="GO" id="GO:0005829">
    <property type="term" value="C:cytosol"/>
    <property type="evidence" value="ECO:0007669"/>
    <property type="project" value="TreeGrafter"/>
</dbReference>
<dbReference type="Gene3D" id="1.10.150.240">
    <property type="entry name" value="Putative phosphatase, domain 2"/>
    <property type="match status" value="1"/>
</dbReference>
<dbReference type="InterPro" id="IPR023198">
    <property type="entry name" value="PGP-like_dom2"/>
</dbReference>
<dbReference type="PANTHER" id="PTHR43434:SF16">
    <property type="entry name" value="BLL8046 PROTEIN"/>
    <property type="match status" value="1"/>
</dbReference>
<dbReference type="PRINTS" id="PR00413">
    <property type="entry name" value="HADHALOGNASE"/>
</dbReference>
<dbReference type="Proteomes" id="UP000461585">
    <property type="component" value="Unassembled WGS sequence"/>
</dbReference>
<dbReference type="RefSeq" id="WP_162371526.1">
    <property type="nucleotide sequence ID" value="NZ_JAAEEH010000064.1"/>
</dbReference>
<dbReference type="GO" id="GO:0006281">
    <property type="term" value="P:DNA repair"/>
    <property type="evidence" value="ECO:0007669"/>
    <property type="project" value="TreeGrafter"/>
</dbReference>
<dbReference type="NCBIfam" id="TIGR01509">
    <property type="entry name" value="HAD-SF-IA-v3"/>
    <property type="match status" value="1"/>
</dbReference>
<dbReference type="AlphaFoldDB" id="A0A7X5KNF2"/>
<dbReference type="InterPro" id="IPR006439">
    <property type="entry name" value="HAD-SF_hydro_IA"/>
</dbReference>
<dbReference type="SFLD" id="SFLDS00003">
    <property type="entry name" value="Haloacid_Dehalogenase"/>
    <property type="match status" value="1"/>
</dbReference>
<reference evidence="1 2" key="1">
    <citation type="submission" date="2020-01" db="EMBL/GenBank/DDBJ databases">
        <title>Anaeroalcalibacter tamaniensis gen. nov., sp. nov., moderately halophilic strictly anaerobic fermenter bacterium from mud volcano of Taman peninsula.</title>
        <authorList>
            <person name="Frolova A."/>
            <person name="Merkel A.Y."/>
            <person name="Slobodkin A.I."/>
        </authorList>
    </citation>
    <scope>NUCLEOTIDE SEQUENCE [LARGE SCALE GENOMIC DNA]</scope>
    <source>
        <strain evidence="1 2">F-3ap</strain>
    </source>
</reference>
<dbReference type="SFLD" id="SFLDG01129">
    <property type="entry name" value="C1.5:_HAD__Beta-PGM__Phosphata"/>
    <property type="match status" value="1"/>
</dbReference>
<dbReference type="NCBIfam" id="TIGR01549">
    <property type="entry name" value="HAD-SF-IA-v1"/>
    <property type="match status" value="1"/>
</dbReference>
<comment type="caution">
    <text evidence="1">The sequence shown here is derived from an EMBL/GenBank/DDBJ whole genome shotgun (WGS) entry which is preliminary data.</text>
</comment>
<dbReference type="Pfam" id="PF13419">
    <property type="entry name" value="HAD_2"/>
    <property type="match status" value="1"/>
</dbReference>
<proteinExistence type="predicted"/>
<dbReference type="GO" id="GO:0008967">
    <property type="term" value="F:phosphoglycolate phosphatase activity"/>
    <property type="evidence" value="ECO:0007669"/>
    <property type="project" value="TreeGrafter"/>
</dbReference>
<dbReference type="EMBL" id="JAAEEH010000064">
    <property type="protein sequence ID" value="NDL68809.1"/>
    <property type="molecule type" value="Genomic_DNA"/>
</dbReference>
<dbReference type="InterPro" id="IPR050155">
    <property type="entry name" value="HAD-like_hydrolase_sf"/>
</dbReference>
<keyword evidence="2" id="KW-1185">Reference proteome</keyword>
<dbReference type="InterPro" id="IPR023214">
    <property type="entry name" value="HAD_sf"/>
</dbReference>
<dbReference type="InterPro" id="IPR041492">
    <property type="entry name" value="HAD_2"/>
</dbReference>
<sequence length="217" mass="23962">MRKLFIFDLDGVIVNSEPLHEHAKKRILSEEGIEEDLDLSWSVGQPSQILWETLIRRFGLKRTARELEDLQYAHILEEIREKRIPTTPGLEELLSHLESQGMRIGLASSSDQAYVDAVLEHYRLSGTFRYAIGGDRVPRKKPAPDVYEAVLAQAKVLASEAVALEDSAAGSTAAQAAGIPCIGYINPDSGAQDLSRCIGTIRHLEDAAAILEEMDNL</sequence>
<accession>A0A7X5KNF2</accession>
<organism evidence="1 2">
    <name type="scientific">Anaerotalea alkaliphila</name>
    <dbReference type="NCBI Taxonomy" id="2662126"/>
    <lineage>
        <taxon>Bacteria</taxon>
        <taxon>Bacillati</taxon>
        <taxon>Bacillota</taxon>
        <taxon>Clostridia</taxon>
        <taxon>Eubacteriales</taxon>
        <taxon>Anaerotalea</taxon>
    </lineage>
</organism>
<dbReference type="SUPFAM" id="SSF56784">
    <property type="entry name" value="HAD-like"/>
    <property type="match status" value="1"/>
</dbReference>
<evidence type="ECO:0000313" key="2">
    <source>
        <dbReference type="Proteomes" id="UP000461585"/>
    </source>
</evidence>
<gene>
    <name evidence="1" type="ORF">GXN74_13790</name>
</gene>
<evidence type="ECO:0000313" key="1">
    <source>
        <dbReference type="EMBL" id="NDL68809.1"/>
    </source>
</evidence>
<protein>
    <submittedName>
        <fullName evidence="1">HAD family phosphatase</fullName>
    </submittedName>
</protein>
<dbReference type="InterPro" id="IPR036412">
    <property type="entry name" value="HAD-like_sf"/>
</dbReference>
<name>A0A7X5KNF2_9FIRM</name>